<name>B0JM19_MICAN</name>
<dbReference type="InterPro" id="IPR001646">
    <property type="entry name" value="5peptide_repeat"/>
</dbReference>
<dbReference type="InterPro" id="IPR044213">
    <property type="entry name" value="At2g44920-like"/>
</dbReference>
<gene>
    <name evidence="2" type="ordered locus">MAE_02140</name>
</gene>
<evidence type="ECO:0000313" key="2">
    <source>
        <dbReference type="EMBL" id="BAG00036.1"/>
    </source>
</evidence>
<dbReference type="STRING" id="449447.MAE_02140"/>
<proteinExistence type="predicted"/>
<dbReference type="SUPFAM" id="SSF141571">
    <property type="entry name" value="Pentapeptide repeat-like"/>
    <property type="match status" value="1"/>
</dbReference>
<dbReference type="eggNOG" id="COG1357">
    <property type="taxonomic scope" value="Bacteria"/>
</dbReference>
<evidence type="ECO:0008006" key="4">
    <source>
        <dbReference type="Google" id="ProtNLM"/>
    </source>
</evidence>
<dbReference type="Proteomes" id="UP000001510">
    <property type="component" value="Chromosome"/>
</dbReference>
<dbReference type="AlphaFoldDB" id="B0JM19"/>
<dbReference type="EnsemblBacteria" id="BAG00036">
    <property type="protein sequence ID" value="BAG00036"/>
    <property type="gene ID" value="MAE_02140"/>
</dbReference>
<dbReference type="PANTHER" id="PTHR47200">
    <property type="entry name" value="THYLAKOID LUMENAL 15 KDA PROTEIN 1, CHLOROPLASTIC"/>
    <property type="match status" value="1"/>
</dbReference>
<dbReference type="KEGG" id="mar:MAE_02140"/>
<dbReference type="HOGENOM" id="CLU_066336_3_0_3"/>
<dbReference type="PANTHER" id="PTHR47200:SF2">
    <property type="entry name" value="THYLAKOID LUMENAL 15 KDA PROTEIN 1, CHLOROPLASTIC"/>
    <property type="match status" value="1"/>
</dbReference>
<protein>
    <recommendedName>
        <fullName evidence="4">Pentapeptide repeat-containing protein</fullName>
    </recommendedName>
</protein>
<feature type="chain" id="PRO_5002748890" description="Pentapeptide repeat-containing protein" evidence="1">
    <location>
        <begin position="43"/>
        <end position="186"/>
    </location>
</feature>
<feature type="signal peptide" evidence="1">
    <location>
        <begin position="1"/>
        <end position="42"/>
    </location>
</feature>
<dbReference type="Gene3D" id="2.160.20.80">
    <property type="entry name" value="E3 ubiquitin-protein ligase SopA"/>
    <property type="match status" value="1"/>
</dbReference>
<dbReference type="EMBL" id="AP009552">
    <property type="protein sequence ID" value="BAG00036.1"/>
    <property type="molecule type" value="Genomic_DNA"/>
</dbReference>
<organism evidence="2 3">
    <name type="scientific">Microcystis aeruginosa (strain NIES-843 / IAM M-2473)</name>
    <dbReference type="NCBI Taxonomy" id="449447"/>
    <lineage>
        <taxon>Bacteria</taxon>
        <taxon>Bacillati</taxon>
        <taxon>Cyanobacteriota</taxon>
        <taxon>Cyanophyceae</taxon>
        <taxon>Oscillatoriophycideae</taxon>
        <taxon>Chroococcales</taxon>
        <taxon>Microcystaceae</taxon>
        <taxon>Microcystis</taxon>
    </lineage>
</organism>
<dbReference type="Pfam" id="PF00805">
    <property type="entry name" value="Pentapeptide"/>
    <property type="match status" value="2"/>
</dbReference>
<evidence type="ECO:0000313" key="3">
    <source>
        <dbReference type="Proteomes" id="UP000001510"/>
    </source>
</evidence>
<keyword evidence="1" id="KW-0732">Signal</keyword>
<dbReference type="PaxDb" id="449447-MAE_02140"/>
<accession>B0JM19</accession>
<sequence>MAYCYKIKNAHRWNFPPMKTIFRLAIAFFALLFILSPVNALAASSAAVTGANASYENQNLTGKDFSGQNLQSAQFTNVNLQDSNFSSADLRGAVFNGASIIEGNFHGADLTNGLAYLSTFKNSDLSDAIFAEAIMLRTIFEGVNINGADFSFAVLDAQQIKNLCERAEGVNSKTGISTPESLGCDQ</sequence>
<keyword evidence="3" id="KW-1185">Reference proteome</keyword>
<evidence type="ECO:0000256" key="1">
    <source>
        <dbReference type="SAM" id="SignalP"/>
    </source>
</evidence>
<reference evidence="2 3" key="1">
    <citation type="journal article" date="2007" name="DNA Res.">
        <title>Complete genomic structure of the bloom-forming toxic cyanobacterium Microcystis aeruginosa NIES-843.</title>
        <authorList>
            <person name="Kaneko T."/>
            <person name="Nakajima N."/>
            <person name="Okamoto S."/>
            <person name="Suzuki I."/>
            <person name="Tanabe Y."/>
            <person name="Tamaoki M."/>
            <person name="Nakamura Y."/>
            <person name="Kasai F."/>
            <person name="Watanabe A."/>
            <person name="Kawashima K."/>
            <person name="Kishida Y."/>
            <person name="Ono A."/>
            <person name="Shimizu Y."/>
            <person name="Takahashi C."/>
            <person name="Minami C."/>
            <person name="Fujishiro T."/>
            <person name="Kohara M."/>
            <person name="Katoh M."/>
            <person name="Nakazaki N."/>
            <person name="Nakayama S."/>
            <person name="Yamada M."/>
            <person name="Tabata S."/>
            <person name="Watanabe M.M."/>
        </authorList>
    </citation>
    <scope>NUCLEOTIDE SEQUENCE [LARGE SCALE GENOMIC DNA]</scope>
    <source>
        <strain evidence="3">NIES-843 / IAM M-247</strain>
    </source>
</reference>